<keyword evidence="1" id="KW-0732">Signal</keyword>
<proteinExistence type="predicted"/>
<keyword evidence="3" id="KW-1185">Reference proteome</keyword>
<dbReference type="OrthoDB" id="1432770at2"/>
<sequence>MKNITLLLLFFISMAFAQRVEPTFNWSNKADYQINGETAVTFKPGDNITVEITYTLGVTNGTNDAFNFMLAGLQDEPIANHDVINGTWANETVAQPNDYVYPGAGAGGVTTVSYTIPADAQLSSENANLTYRLLTYLAYTPDGGATIYGGPGASDPTLVYIRSQAEINALSTSGFNKNKLKAYYNANTEAIVFKDATIAGDYAVYNLMGQEVLRGAVSKVIAVSTLKPGLYILSTAGGSLKFVK</sequence>
<evidence type="ECO:0000256" key="1">
    <source>
        <dbReference type="SAM" id="SignalP"/>
    </source>
</evidence>
<organism evidence="2 3">
    <name type="scientific">Seonamhaeicola algicola</name>
    <dbReference type="NCBI Taxonomy" id="1719036"/>
    <lineage>
        <taxon>Bacteria</taxon>
        <taxon>Pseudomonadati</taxon>
        <taxon>Bacteroidota</taxon>
        <taxon>Flavobacteriia</taxon>
        <taxon>Flavobacteriales</taxon>
        <taxon>Flavobacteriaceae</taxon>
    </lineage>
</organism>
<evidence type="ECO:0000313" key="2">
    <source>
        <dbReference type="EMBL" id="TXE11691.1"/>
    </source>
</evidence>
<dbReference type="Proteomes" id="UP000321790">
    <property type="component" value="Unassembled WGS sequence"/>
</dbReference>
<feature type="chain" id="PRO_5022881343" description="T9SS type A sorting domain-containing protein" evidence="1">
    <location>
        <begin position="18"/>
        <end position="244"/>
    </location>
</feature>
<protein>
    <recommendedName>
        <fullName evidence="4">T9SS type A sorting domain-containing protein</fullName>
    </recommendedName>
</protein>
<feature type="signal peptide" evidence="1">
    <location>
        <begin position="1"/>
        <end position="17"/>
    </location>
</feature>
<evidence type="ECO:0008006" key="4">
    <source>
        <dbReference type="Google" id="ProtNLM"/>
    </source>
</evidence>
<evidence type="ECO:0000313" key="3">
    <source>
        <dbReference type="Proteomes" id="UP000321790"/>
    </source>
</evidence>
<name>A0A5C7ATH5_9FLAO</name>
<gene>
    <name evidence="2" type="ORF">FUA26_06380</name>
</gene>
<dbReference type="AlphaFoldDB" id="A0A5C7ATH5"/>
<dbReference type="EMBL" id="VOSC01000019">
    <property type="protein sequence ID" value="TXE11691.1"/>
    <property type="molecule type" value="Genomic_DNA"/>
</dbReference>
<reference evidence="3" key="1">
    <citation type="submission" date="2019-08" db="EMBL/GenBank/DDBJ databases">
        <title>Seonamhaeicola sediminis sp. nov., isolated from marine sediment.</title>
        <authorList>
            <person name="Cao W.R."/>
        </authorList>
    </citation>
    <scope>NUCLEOTIDE SEQUENCE [LARGE SCALE GENOMIC DNA]</scope>
    <source>
        <strain evidence="3">Gy8</strain>
    </source>
</reference>
<comment type="caution">
    <text evidence="2">The sequence shown here is derived from an EMBL/GenBank/DDBJ whole genome shotgun (WGS) entry which is preliminary data.</text>
</comment>
<accession>A0A5C7ATH5</accession>
<dbReference type="RefSeq" id="WP_147133208.1">
    <property type="nucleotide sequence ID" value="NZ_VOSC01000019.1"/>
</dbReference>